<dbReference type="EMBL" id="CABVLY010000005">
    <property type="protein sequence ID" value="VVU49141.1"/>
    <property type="molecule type" value="Genomic_DNA"/>
</dbReference>
<dbReference type="PROSITE" id="PS50111">
    <property type="entry name" value="CHEMOTAXIS_TRANSDUC_2"/>
    <property type="match status" value="1"/>
</dbReference>
<dbReference type="SMART" id="SM00283">
    <property type="entry name" value="MA"/>
    <property type="match status" value="1"/>
</dbReference>
<comment type="similarity">
    <text evidence="3">Belongs to the methyl-accepting chemotaxis (MCP) protein family.</text>
</comment>
<proteinExistence type="inferred from homology"/>
<evidence type="ECO:0000259" key="7">
    <source>
        <dbReference type="PROSITE" id="PS50885"/>
    </source>
</evidence>
<dbReference type="Gene3D" id="1.10.287.950">
    <property type="entry name" value="Methyl-accepting chemotaxis protein"/>
    <property type="match status" value="1"/>
</dbReference>
<dbReference type="GO" id="GO:0007165">
    <property type="term" value="P:signal transduction"/>
    <property type="evidence" value="ECO:0007669"/>
    <property type="project" value="UniProtKB-KW"/>
</dbReference>
<feature type="domain" description="Methyl-accepting transducer" evidence="6">
    <location>
        <begin position="274"/>
        <end position="503"/>
    </location>
</feature>
<dbReference type="PRINTS" id="PR00260">
    <property type="entry name" value="CHEMTRNSDUCR"/>
</dbReference>
<organism evidence="8 9">
    <name type="scientific">Burkholderia anthina</name>
    <dbReference type="NCBI Taxonomy" id="179879"/>
    <lineage>
        <taxon>Bacteria</taxon>
        <taxon>Pseudomonadati</taxon>
        <taxon>Pseudomonadota</taxon>
        <taxon>Betaproteobacteria</taxon>
        <taxon>Burkholderiales</taxon>
        <taxon>Burkholderiaceae</taxon>
        <taxon>Burkholderia</taxon>
        <taxon>Burkholderia cepacia complex</taxon>
    </lineage>
</organism>
<evidence type="ECO:0000256" key="3">
    <source>
        <dbReference type="ARBA" id="ARBA00029447"/>
    </source>
</evidence>
<dbReference type="InterPro" id="IPR004090">
    <property type="entry name" value="Chemotax_Me-accpt_rcpt"/>
</dbReference>
<sequence length="526" mass="55995">MKIGRLKMRTRLTLAFGALMMLFVTGGLVSLSQLREANARISELVDDGDVKLALAENLSRQVYIGVDSIKTVLLVTDGDAIEALVKRGYAAKQQFMRDRETLRVLNRGSAEASKLVDAIFETNDKRTVADFDQFVTLAKQGQHEAAGQWLVSRAAPSMQALQDTISRFIEFQRARNAELKSSSAADFERSKLVLAAVLMMCLIAIAGIGVVLTRSLRRELGVEPSEARDVTSAVAQGDLSCPVPVRGAPAGSLIVSMGEMQAGLRRVIESVRHHAESVTFTSREIALGNNELSARTEEQAASLEETAASMAQLTETVKQNADNARQANSLALHASGLADSGNEAVAEMIRIIKEINKQSVQMSEITSLIEGVAFQTNLLALNAAVEAARAGSQGRGFAVVASEVRGLAQRAATAAKEIKALILSSVAMVQDGVKQAGDVGGTMSDVGTAIKRVSDIVGEISAASDEQSRGIEQVHQAVSQLDEVTQHNAALVEQAAAAAQSLDEQASNLKVAVSVFRLEARVDCSI</sequence>
<keyword evidence="5" id="KW-1133">Transmembrane helix</keyword>
<evidence type="ECO:0000256" key="4">
    <source>
        <dbReference type="PROSITE-ProRule" id="PRU00284"/>
    </source>
</evidence>
<dbReference type="CDD" id="cd11386">
    <property type="entry name" value="MCP_signal"/>
    <property type="match status" value="1"/>
</dbReference>
<name>A0A6P2G7Q2_9BURK</name>
<accession>A0A6P2G7Q2</accession>
<feature type="domain" description="HAMP" evidence="7">
    <location>
        <begin position="226"/>
        <end position="269"/>
    </location>
</feature>
<evidence type="ECO:0000313" key="8">
    <source>
        <dbReference type="EMBL" id="VVU49141.1"/>
    </source>
</evidence>
<dbReference type="AlphaFoldDB" id="A0A6P2G7Q2"/>
<dbReference type="Proteomes" id="UP000494201">
    <property type="component" value="Unassembled WGS sequence"/>
</dbReference>
<dbReference type="Pfam" id="PF12729">
    <property type="entry name" value="4HB_MCP_1"/>
    <property type="match status" value="1"/>
</dbReference>
<keyword evidence="5" id="KW-0812">Transmembrane</keyword>
<dbReference type="GO" id="GO:0004888">
    <property type="term" value="F:transmembrane signaling receptor activity"/>
    <property type="evidence" value="ECO:0007669"/>
    <property type="project" value="InterPro"/>
</dbReference>
<dbReference type="GO" id="GO:0005886">
    <property type="term" value="C:plasma membrane"/>
    <property type="evidence" value="ECO:0007669"/>
    <property type="project" value="TreeGrafter"/>
</dbReference>
<dbReference type="InterPro" id="IPR051310">
    <property type="entry name" value="MCP_chemotaxis"/>
</dbReference>
<dbReference type="FunFam" id="1.10.287.950:FF:000001">
    <property type="entry name" value="Methyl-accepting chemotaxis sensory transducer"/>
    <property type="match status" value="1"/>
</dbReference>
<evidence type="ECO:0000313" key="9">
    <source>
        <dbReference type="Proteomes" id="UP000494201"/>
    </source>
</evidence>
<evidence type="ECO:0000256" key="2">
    <source>
        <dbReference type="ARBA" id="ARBA00022481"/>
    </source>
</evidence>
<dbReference type="GO" id="GO:0006935">
    <property type="term" value="P:chemotaxis"/>
    <property type="evidence" value="ECO:0007669"/>
    <property type="project" value="InterPro"/>
</dbReference>
<dbReference type="InterPro" id="IPR003660">
    <property type="entry name" value="HAMP_dom"/>
</dbReference>
<dbReference type="PROSITE" id="PS50885">
    <property type="entry name" value="HAMP"/>
    <property type="match status" value="1"/>
</dbReference>
<keyword evidence="2" id="KW-0488">Methylation</keyword>
<protein>
    <submittedName>
        <fullName evidence="8">Methyl-accepting chemotaxis protein</fullName>
    </submittedName>
</protein>
<dbReference type="PANTHER" id="PTHR43531:SF14">
    <property type="entry name" value="METHYL-ACCEPTING CHEMOTAXIS PROTEIN I-RELATED"/>
    <property type="match status" value="1"/>
</dbReference>
<gene>
    <name evidence="8" type="ORF">BAN20980_01840</name>
</gene>
<reference evidence="8 9" key="1">
    <citation type="submission" date="2019-09" db="EMBL/GenBank/DDBJ databases">
        <authorList>
            <person name="Depoorter E."/>
        </authorList>
    </citation>
    <scope>NUCLEOTIDE SEQUENCE [LARGE SCALE GENOMIC DNA]</scope>
    <source>
        <strain evidence="8">LMG 20980</strain>
    </source>
</reference>
<evidence type="ECO:0000259" key="6">
    <source>
        <dbReference type="PROSITE" id="PS50111"/>
    </source>
</evidence>
<dbReference type="SUPFAM" id="SSF58104">
    <property type="entry name" value="Methyl-accepting chemotaxis protein (MCP) signaling domain"/>
    <property type="match status" value="1"/>
</dbReference>
<dbReference type="Pfam" id="PF00015">
    <property type="entry name" value="MCPsignal"/>
    <property type="match status" value="1"/>
</dbReference>
<dbReference type="InterPro" id="IPR004089">
    <property type="entry name" value="MCPsignal_dom"/>
</dbReference>
<keyword evidence="5" id="KW-0472">Membrane</keyword>
<feature type="transmembrane region" description="Helical" evidence="5">
    <location>
        <begin position="192"/>
        <end position="212"/>
    </location>
</feature>
<dbReference type="PANTHER" id="PTHR43531">
    <property type="entry name" value="PROTEIN ICFG"/>
    <property type="match status" value="1"/>
</dbReference>
<evidence type="ECO:0000256" key="1">
    <source>
        <dbReference type="ARBA" id="ARBA00004370"/>
    </source>
</evidence>
<dbReference type="InterPro" id="IPR024478">
    <property type="entry name" value="HlyB_4HB_MCP"/>
</dbReference>
<comment type="subcellular location">
    <subcellularLocation>
        <location evidence="1">Membrane</location>
    </subcellularLocation>
</comment>
<evidence type="ECO:0000256" key="5">
    <source>
        <dbReference type="SAM" id="Phobius"/>
    </source>
</evidence>
<keyword evidence="4" id="KW-0807">Transducer</keyword>